<dbReference type="Pfam" id="PF05137">
    <property type="entry name" value="PilN"/>
    <property type="match status" value="1"/>
</dbReference>
<evidence type="ECO:0000256" key="1">
    <source>
        <dbReference type="SAM" id="Phobius"/>
    </source>
</evidence>
<keyword evidence="1" id="KW-0472">Membrane</keyword>
<keyword evidence="1" id="KW-1133">Transmembrane helix</keyword>
<dbReference type="AlphaFoldDB" id="A0A1I4ETH8"/>
<reference evidence="2 3" key="1">
    <citation type="submission" date="2016-10" db="EMBL/GenBank/DDBJ databases">
        <authorList>
            <person name="de Groot N.N."/>
        </authorList>
    </citation>
    <scope>NUCLEOTIDE SEQUENCE [LARGE SCALE GENOMIC DNA]</scope>
    <source>
        <strain evidence="2 3">ATCC 51327</strain>
    </source>
</reference>
<dbReference type="InterPro" id="IPR007813">
    <property type="entry name" value="PilN"/>
</dbReference>
<dbReference type="STRING" id="29563.SAMN02983006_00122"/>
<dbReference type="OrthoDB" id="2112033at2"/>
<dbReference type="EMBL" id="FOTI01000001">
    <property type="protein sequence ID" value="SFL08503.1"/>
    <property type="molecule type" value="Genomic_DNA"/>
</dbReference>
<evidence type="ECO:0000313" key="2">
    <source>
        <dbReference type="EMBL" id="SFL08503.1"/>
    </source>
</evidence>
<organism evidence="2 3">
    <name type="scientific">Halanaerobium salsuginis</name>
    <dbReference type="NCBI Taxonomy" id="29563"/>
    <lineage>
        <taxon>Bacteria</taxon>
        <taxon>Bacillati</taxon>
        <taxon>Bacillota</taxon>
        <taxon>Clostridia</taxon>
        <taxon>Halanaerobiales</taxon>
        <taxon>Halanaerobiaceae</taxon>
        <taxon>Halanaerobium</taxon>
    </lineage>
</organism>
<sequence length="174" mass="20101">MRVNLLEKDESYKINWTEIIYIIIIIAVLAIPAVNYYVNRLELKTLQSNKLSWQQQLTAIQPQFEYYQKLNQEVSNFKLPVKMEMESYQLSPALREFSNLVPAAIYFDSLNYQTGNLVITGNATTVRSLLDFLANIYDSTIFSVVSLERFQQESELNFKLTVKIDTPSKKGGIN</sequence>
<dbReference type="Proteomes" id="UP000199006">
    <property type="component" value="Unassembled WGS sequence"/>
</dbReference>
<keyword evidence="1" id="KW-0812">Transmembrane</keyword>
<gene>
    <name evidence="2" type="ORF">SAMN02983006_00122</name>
</gene>
<protein>
    <submittedName>
        <fullName evidence="2">Fimbrial assembly protein (PilN)</fullName>
    </submittedName>
</protein>
<dbReference type="RefSeq" id="WP_089858052.1">
    <property type="nucleotide sequence ID" value="NZ_FOTI01000001.1"/>
</dbReference>
<proteinExistence type="predicted"/>
<evidence type="ECO:0000313" key="3">
    <source>
        <dbReference type="Proteomes" id="UP000199006"/>
    </source>
</evidence>
<dbReference type="InterPro" id="IPR052534">
    <property type="entry name" value="Extracell_DNA_Util/SecSys_Comp"/>
</dbReference>
<feature type="transmembrane region" description="Helical" evidence="1">
    <location>
        <begin position="20"/>
        <end position="38"/>
    </location>
</feature>
<dbReference type="PANTHER" id="PTHR40278">
    <property type="entry name" value="DNA UTILIZATION PROTEIN HOFN"/>
    <property type="match status" value="1"/>
</dbReference>
<dbReference type="PANTHER" id="PTHR40278:SF1">
    <property type="entry name" value="DNA UTILIZATION PROTEIN HOFN"/>
    <property type="match status" value="1"/>
</dbReference>
<keyword evidence="3" id="KW-1185">Reference proteome</keyword>
<name>A0A1I4ETH8_9FIRM</name>
<accession>A0A1I4ETH8</accession>